<dbReference type="PANTHER" id="PTHR34648">
    <property type="entry name" value="CLOCK-INTERACTING PACEMAKER"/>
    <property type="match status" value="1"/>
</dbReference>
<dbReference type="GO" id="GO:0005634">
    <property type="term" value="C:nucleus"/>
    <property type="evidence" value="ECO:0007669"/>
    <property type="project" value="TreeGrafter"/>
</dbReference>
<gene>
    <name evidence="2" type="ORF">DPX16_2818</name>
</gene>
<feature type="compositionally biased region" description="Basic and acidic residues" evidence="1">
    <location>
        <begin position="525"/>
        <end position="544"/>
    </location>
</feature>
<feature type="compositionally biased region" description="Polar residues" evidence="1">
    <location>
        <begin position="445"/>
        <end position="455"/>
    </location>
</feature>
<proteinExistence type="predicted"/>
<dbReference type="EMBL" id="RJVU01020146">
    <property type="protein sequence ID" value="ROL50519.1"/>
    <property type="molecule type" value="Genomic_DNA"/>
</dbReference>
<feature type="region of interest" description="Disordered" evidence="1">
    <location>
        <begin position="255"/>
        <end position="295"/>
    </location>
</feature>
<evidence type="ECO:0000256" key="1">
    <source>
        <dbReference type="SAM" id="MobiDB-lite"/>
    </source>
</evidence>
<accession>A0A3N0YWD3</accession>
<sequence length="544" mass="60919">MDVLLGCWLSSVGLVCQGNFRPKRCRCEPTPQSAFVDTSSSASAWCIPGFTLADGRSARGGVLMRAQRLRLTLRPLDMKRFIGVSQLSTFLLYFPLVQRSETPCALINVQLLREPSSPTDGHPGPFSQARFSAQRQRDNLILQQERLLWDVPFPESACLSAHKYKNKLLLRITPAERSREYVLLSFQEHQTCECRVERAGLVGISLMSRVQHRVAASVLCVTGTIRASSRRYAPKTRLKRWKRMKDEGRIRAMAKFKHKRMKSKPESERDSGFSDGSSEHLSAIDQTDTEDSSCSRWVGGALQGLSPMIIMNNVVLNQSGENAPSLKPWAFSPAVEVVQQPQVVFLQPVVPQRSATVPKGHASKRRRHKKYLPILKSYPKIAPHPGDNPHKSSSSSASSVKSSSSCHTDRGQSSSSPLPVSLPASALPHDTSADSDSTRPESTDGRSSSNSCNTDNKIKRFCNTYNILSKSGLLDITLRTKELLRQNRRTQTELERLREHTNMFMEALQTGDCGIWSKLQMSMNEEDKGKERRPRDEENRDVTL</sequence>
<feature type="compositionally biased region" description="Low complexity" evidence="1">
    <location>
        <begin position="392"/>
        <end position="405"/>
    </location>
</feature>
<evidence type="ECO:0000313" key="3">
    <source>
        <dbReference type="Proteomes" id="UP000281406"/>
    </source>
</evidence>
<comment type="caution">
    <text evidence="2">The sequence shown here is derived from an EMBL/GenBank/DDBJ whole genome shotgun (WGS) entry which is preliminary data.</text>
</comment>
<dbReference type="Pfam" id="PF15800">
    <property type="entry name" value="CiPC"/>
    <property type="match status" value="1"/>
</dbReference>
<keyword evidence="3" id="KW-1185">Reference proteome</keyword>
<dbReference type="Proteomes" id="UP000281406">
    <property type="component" value="Unassembled WGS sequence"/>
</dbReference>
<dbReference type="OrthoDB" id="6374619at2759"/>
<feature type="region of interest" description="Disordered" evidence="1">
    <location>
        <begin position="524"/>
        <end position="544"/>
    </location>
</feature>
<dbReference type="GO" id="GO:0045892">
    <property type="term" value="P:negative regulation of DNA-templated transcription"/>
    <property type="evidence" value="ECO:0007669"/>
    <property type="project" value="InterPro"/>
</dbReference>
<protein>
    <submittedName>
        <fullName evidence="2">CLOCK-interacting pacemaker</fullName>
    </submittedName>
</protein>
<dbReference type="GO" id="GO:0042754">
    <property type="term" value="P:negative regulation of circadian rhythm"/>
    <property type="evidence" value="ECO:0007669"/>
    <property type="project" value="InterPro"/>
</dbReference>
<reference evidence="2 3" key="1">
    <citation type="submission" date="2018-10" db="EMBL/GenBank/DDBJ databases">
        <title>Genome assembly for a Yunnan-Guizhou Plateau 3E fish, Anabarilius grahami (Regan), and its evolutionary and genetic applications.</title>
        <authorList>
            <person name="Jiang W."/>
        </authorList>
    </citation>
    <scope>NUCLEOTIDE SEQUENCE [LARGE SCALE GENOMIC DNA]</scope>
    <source>
        <strain evidence="2">AG-KIZ</strain>
        <tissue evidence="2">Muscle</tissue>
    </source>
</reference>
<feature type="region of interest" description="Disordered" evidence="1">
    <location>
        <begin position="377"/>
        <end position="455"/>
    </location>
</feature>
<organism evidence="2 3">
    <name type="scientific">Anabarilius grahami</name>
    <name type="common">Kanglang fish</name>
    <name type="synonym">Barilius grahami</name>
    <dbReference type="NCBI Taxonomy" id="495550"/>
    <lineage>
        <taxon>Eukaryota</taxon>
        <taxon>Metazoa</taxon>
        <taxon>Chordata</taxon>
        <taxon>Craniata</taxon>
        <taxon>Vertebrata</taxon>
        <taxon>Euteleostomi</taxon>
        <taxon>Actinopterygii</taxon>
        <taxon>Neopterygii</taxon>
        <taxon>Teleostei</taxon>
        <taxon>Ostariophysi</taxon>
        <taxon>Cypriniformes</taxon>
        <taxon>Xenocyprididae</taxon>
        <taxon>Xenocypridinae</taxon>
        <taxon>Xenocypridinae incertae sedis</taxon>
        <taxon>Anabarilius</taxon>
    </lineage>
</organism>
<dbReference type="AlphaFoldDB" id="A0A3N0YWD3"/>
<dbReference type="InterPro" id="IPR031602">
    <property type="entry name" value="CIPC"/>
</dbReference>
<feature type="compositionally biased region" description="Basic and acidic residues" evidence="1">
    <location>
        <begin position="263"/>
        <end position="272"/>
    </location>
</feature>
<dbReference type="PANTHER" id="PTHR34648:SF6">
    <property type="entry name" value="CLOCK-INTERACTING PACEMAKER-RELATED"/>
    <property type="match status" value="1"/>
</dbReference>
<feature type="compositionally biased region" description="Low complexity" evidence="1">
    <location>
        <begin position="413"/>
        <end position="428"/>
    </location>
</feature>
<name>A0A3N0YWD3_ANAGA</name>
<evidence type="ECO:0000313" key="2">
    <source>
        <dbReference type="EMBL" id="ROL50519.1"/>
    </source>
</evidence>
<feature type="compositionally biased region" description="Polar residues" evidence="1">
    <location>
        <begin position="274"/>
        <end position="286"/>
    </location>
</feature>